<proteinExistence type="predicted"/>
<gene>
    <name evidence="1" type="ORF">J1784_00820</name>
</gene>
<keyword evidence="2" id="KW-1185">Reference proteome</keyword>
<dbReference type="EMBL" id="JAFMOY010000089">
    <property type="protein sequence ID" value="MBU9843596.1"/>
    <property type="molecule type" value="Genomic_DNA"/>
</dbReference>
<dbReference type="Proteomes" id="UP000739284">
    <property type="component" value="Unassembled WGS sequence"/>
</dbReference>
<dbReference type="PANTHER" id="PTHR43273:SF3">
    <property type="entry name" value="ANAEROBIC SULFATASE-MATURATING ENZYME HOMOLOG ASLB-RELATED"/>
    <property type="match status" value="1"/>
</dbReference>
<sequence>METFFKENIEGRGCEDVLFSWVNCDCVAANILFLRRMLAIQKKYQPACKIIRNDIYINHLIIDNEWADLVNAHDFLVWISIEGPKKIYGKAYGKNYQRTMLAIDALRHYQLLFNARVRINSINAGYAQEMYSFLTRYVGVHHIQFIPFLGPGETDIGVKVSSVTPTEWGIFILDVFEEWLGNEAGFVQVNLLDAAKAQFSNPCLDLFFADPVWENRHERAEGYDRLRQRDEFLSRGQCEKTLVS</sequence>
<evidence type="ECO:0000313" key="1">
    <source>
        <dbReference type="EMBL" id="MBU9843596.1"/>
    </source>
</evidence>
<comment type="caution">
    <text evidence="1">The sequence shown here is derived from an EMBL/GenBank/DDBJ whole genome shotgun (WGS) entry which is preliminary data.</text>
</comment>
<organism evidence="1 2">
    <name type="scientific">Rahnella ecdela</name>
    <dbReference type="NCBI Taxonomy" id="2816250"/>
    <lineage>
        <taxon>Bacteria</taxon>
        <taxon>Pseudomonadati</taxon>
        <taxon>Pseudomonadota</taxon>
        <taxon>Gammaproteobacteria</taxon>
        <taxon>Enterobacterales</taxon>
        <taxon>Yersiniaceae</taxon>
        <taxon>Rahnella</taxon>
    </lineage>
</organism>
<protein>
    <submittedName>
        <fullName evidence="1">Uncharacterized protein</fullName>
    </submittedName>
</protein>
<reference evidence="1 2" key="1">
    <citation type="submission" date="2021-03" db="EMBL/GenBank/DDBJ databases">
        <title>Five novel Rahnella species.</title>
        <authorList>
            <person name="Brady C."/>
            <person name="Asselin J."/>
            <person name="Beer S."/>
            <person name="Bruberg M.B."/>
            <person name="Crampton B."/>
            <person name="Venter S."/>
            <person name="Arnold D."/>
            <person name="Denman S."/>
        </authorList>
    </citation>
    <scope>NUCLEOTIDE SEQUENCE [LARGE SCALE GENOMIC DNA]</scope>
    <source>
        <strain evidence="1 2">FRB 231</strain>
    </source>
</reference>
<dbReference type="PANTHER" id="PTHR43273">
    <property type="entry name" value="ANAEROBIC SULFATASE-MATURATING ENZYME HOMOLOG ASLB-RELATED"/>
    <property type="match status" value="1"/>
</dbReference>
<evidence type="ECO:0000313" key="2">
    <source>
        <dbReference type="Proteomes" id="UP000739284"/>
    </source>
</evidence>
<dbReference type="RefSeq" id="WP_217147653.1">
    <property type="nucleotide sequence ID" value="NZ_JAFMOY010000089.1"/>
</dbReference>
<dbReference type="InterPro" id="IPR023867">
    <property type="entry name" value="Sulphatase_maturase_rSAM"/>
</dbReference>
<accession>A0ABS6L9J6</accession>
<name>A0ABS6L9J6_9GAMM</name>